<dbReference type="PANTHER" id="PTHR12684:SF2">
    <property type="entry name" value="TRNA 2'-PHOSPHOTRANSFERASE 1"/>
    <property type="match status" value="1"/>
</dbReference>
<dbReference type="SUPFAM" id="SSF56399">
    <property type="entry name" value="ADP-ribosylation"/>
    <property type="match status" value="1"/>
</dbReference>
<dbReference type="OrthoDB" id="419694at2759"/>
<keyword evidence="5" id="KW-0520">NAD</keyword>
<keyword evidence="4" id="KW-0808">Transferase</keyword>
<dbReference type="FunFam" id="1.10.10.970:FF:000002">
    <property type="entry name" value="Tpt1p"/>
    <property type="match status" value="1"/>
</dbReference>
<gene>
    <name evidence="7" type="ORF">LANO_0A05050G</name>
</gene>
<name>A0A1G4IQU3_9SACH</name>
<dbReference type="PANTHER" id="PTHR12684">
    <property type="entry name" value="PUTATIVE PHOSPHOTRANSFERASE"/>
    <property type="match status" value="1"/>
</dbReference>
<dbReference type="Gene3D" id="3.20.170.30">
    <property type="match status" value="1"/>
</dbReference>
<sequence length="231" mass="25946">MTEDKRDVHISKSLAYLLRHGAVKEGLDIDSNGYILVDVLLQHNRLKSLHCTLQDVDRVVANNAKKRFHIKTQEGHSLICATQGHSIDAIAPADEVLQKVSDFKQMPSMLVHGTTLNNLKLIIQTGCIKKMRRNQIHLAPGVTGVDEGVVSGMRISSNVYIYLKPDEAHKTLEVFRSMNDVYLTPDEIPLELFEKVVLRENAKNKSAVNEARQLLENRNIPCFTVSHGDQC</sequence>
<evidence type="ECO:0000313" key="7">
    <source>
        <dbReference type="EMBL" id="SCU79097.1"/>
    </source>
</evidence>
<dbReference type="AlphaFoldDB" id="A0A1G4IQU3"/>
<organism evidence="7 8">
    <name type="scientific">Lachancea nothofagi CBS 11611</name>
    <dbReference type="NCBI Taxonomy" id="1266666"/>
    <lineage>
        <taxon>Eukaryota</taxon>
        <taxon>Fungi</taxon>
        <taxon>Dikarya</taxon>
        <taxon>Ascomycota</taxon>
        <taxon>Saccharomycotina</taxon>
        <taxon>Saccharomycetes</taxon>
        <taxon>Saccharomycetales</taxon>
        <taxon>Saccharomycetaceae</taxon>
        <taxon>Lachancea</taxon>
    </lineage>
</organism>
<dbReference type="InterPro" id="IPR042080">
    <property type="entry name" value="RNA_2'-PTrans_N"/>
</dbReference>
<dbReference type="Gene3D" id="1.10.10.970">
    <property type="entry name" value="RNA 2'-phosphotransferase, Tpt1/KptA family, N-terminal domain"/>
    <property type="match status" value="1"/>
</dbReference>
<dbReference type="Pfam" id="PF01885">
    <property type="entry name" value="PTS_2-RNA"/>
    <property type="match status" value="1"/>
</dbReference>
<accession>A0A1G4IQU3</accession>
<comment type="function">
    <text evidence="1">Catalyzes the last step of tRNA splicing, the transfer of the splice junction 2'-phosphate from ligated tRNA to NAD to produce ADP-ribose 1''-2'' cyclic phosphate.</text>
</comment>
<evidence type="ECO:0000256" key="3">
    <source>
        <dbReference type="ARBA" id="ARBA00012007"/>
    </source>
</evidence>
<evidence type="ECO:0000256" key="4">
    <source>
        <dbReference type="ARBA" id="ARBA00022679"/>
    </source>
</evidence>
<dbReference type="EC" id="2.7.1.160" evidence="3"/>
<comment type="similarity">
    <text evidence="2">Belongs to the KptA/TPT1 family.</text>
</comment>
<protein>
    <recommendedName>
        <fullName evidence="3">2'-phosphotransferase</fullName>
        <ecNumber evidence="3">2.7.1.160</ecNumber>
    </recommendedName>
</protein>
<proteinExistence type="inferred from homology"/>
<evidence type="ECO:0000256" key="2">
    <source>
        <dbReference type="ARBA" id="ARBA00009836"/>
    </source>
</evidence>
<evidence type="ECO:0000256" key="5">
    <source>
        <dbReference type="ARBA" id="ARBA00023027"/>
    </source>
</evidence>
<keyword evidence="8" id="KW-1185">Reference proteome</keyword>
<dbReference type="InterPro" id="IPR042081">
    <property type="entry name" value="RNA_2'-PTrans_C"/>
</dbReference>
<evidence type="ECO:0000313" key="8">
    <source>
        <dbReference type="Proteomes" id="UP000189911"/>
    </source>
</evidence>
<dbReference type="Proteomes" id="UP000189911">
    <property type="component" value="Chromosome A"/>
</dbReference>
<reference evidence="8" key="1">
    <citation type="submission" date="2016-03" db="EMBL/GenBank/DDBJ databases">
        <authorList>
            <person name="Devillers Hugo."/>
        </authorList>
    </citation>
    <scope>NUCLEOTIDE SEQUENCE [LARGE SCALE GENOMIC DNA]</scope>
</reference>
<comment type="catalytic activity">
    <reaction evidence="6">
        <text>2'-phospho-[ligated tRNA] + NAD(+) = mature tRNA + ADP-alpha-D-ribose 1'',2''-cyclic phosphate + nicotinamide</text>
        <dbReference type="Rhea" id="RHEA:23324"/>
        <dbReference type="Rhea" id="RHEA-COMP:11106"/>
        <dbReference type="Rhea" id="RHEA-COMP:11107"/>
        <dbReference type="ChEBI" id="CHEBI:17154"/>
        <dbReference type="ChEBI" id="CHEBI:57540"/>
        <dbReference type="ChEBI" id="CHEBI:76596"/>
        <dbReference type="ChEBI" id="CHEBI:82883"/>
        <dbReference type="ChEBI" id="CHEBI:85027"/>
        <dbReference type="EC" id="2.7.1.160"/>
    </reaction>
</comment>
<dbReference type="GO" id="GO:0000215">
    <property type="term" value="F:tRNA 2'-phosphotransferase activity"/>
    <property type="evidence" value="ECO:0007669"/>
    <property type="project" value="UniProtKB-EC"/>
</dbReference>
<dbReference type="GO" id="GO:0006388">
    <property type="term" value="P:tRNA splicing, via endonucleolytic cleavage and ligation"/>
    <property type="evidence" value="ECO:0007669"/>
    <property type="project" value="TreeGrafter"/>
</dbReference>
<evidence type="ECO:0000256" key="6">
    <source>
        <dbReference type="ARBA" id="ARBA00047949"/>
    </source>
</evidence>
<dbReference type="InterPro" id="IPR002745">
    <property type="entry name" value="Ptrans_KptA/Tpt1"/>
</dbReference>
<dbReference type="EMBL" id="LT598449">
    <property type="protein sequence ID" value="SCU79097.1"/>
    <property type="molecule type" value="Genomic_DNA"/>
</dbReference>
<evidence type="ECO:0000256" key="1">
    <source>
        <dbReference type="ARBA" id="ARBA00003343"/>
    </source>
</evidence>